<organism evidence="2 3">
    <name type="scientific">Adineta steineri</name>
    <dbReference type="NCBI Taxonomy" id="433720"/>
    <lineage>
        <taxon>Eukaryota</taxon>
        <taxon>Metazoa</taxon>
        <taxon>Spiralia</taxon>
        <taxon>Gnathifera</taxon>
        <taxon>Rotifera</taxon>
        <taxon>Eurotatoria</taxon>
        <taxon>Bdelloidea</taxon>
        <taxon>Adinetida</taxon>
        <taxon>Adinetidae</taxon>
        <taxon>Adineta</taxon>
    </lineage>
</organism>
<keyword evidence="1" id="KW-0812">Transmembrane</keyword>
<keyword evidence="1" id="KW-0472">Membrane</keyword>
<reference evidence="2" key="1">
    <citation type="submission" date="2021-02" db="EMBL/GenBank/DDBJ databases">
        <authorList>
            <person name="Nowell W R."/>
        </authorList>
    </citation>
    <scope>NUCLEOTIDE SEQUENCE</scope>
</reference>
<feature type="transmembrane region" description="Helical" evidence="1">
    <location>
        <begin position="120"/>
        <end position="142"/>
    </location>
</feature>
<feature type="transmembrane region" description="Helical" evidence="1">
    <location>
        <begin position="49"/>
        <end position="70"/>
    </location>
</feature>
<evidence type="ECO:0000313" key="3">
    <source>
        <dbReference type="Proteomes" id="UP000663860"/>
    </source>
</evidence>
<comment type="caution">
    <text evidence="2">The sequence shown here is derived from an EMBL/GenBank/DDBJ whole genome shotgun (WGS) entry which is preliminary data.</text>
</comment>
<evidence type="ECO:0000313" key="2">
    <source>
        <dbReference type="EMBL" id="CAF0809277.1"/>
    </source>
</evidence>
<gene>
    <name evidence="2" type="ORF">IZO911_LOCUS7368</name>
</gene>
<name>A0A813TJY4_9BILA</name>
<accession>A0A813TJY4</accession>
<dbReference type="AlphaFoldDB" id="A0A813TJY4"/>
<evidence type="ECO:0000256" key="1">
    <source>
        <dbReference type="SAM" id="Phobius"/>
    </source>
</evidence>
<sequence>MDSNCAKVKANDEFTIIDVKFEKLFNDIHDGKVEIINTMKDIGKGFGELVMIFFINSLSILVIGWPNYVLFDPASWGTNRIRFTRTDADWFLASMPFLFAAWLLYLCFSDLLKMPYAHQVYDICLAIFSIIVGIFISFWFYYDTNIVGYGSMTNIKKQVSYSLS</sequence>
<dbReference type="Proteomes" id="UP000663860">
    <property type="component" value="Unassembled WGS sequence"/>
</dbReference>
<proteinExistence type="predicted"/>
<dbReference type="EMBL" id="CAJNOE010000048">
    <property type="protein sequence ID" value="CAF0809277.1"/>
    <property type="molecule type" value="Genomic_DNA"/>
</dbReference>
<protein>
    <submittedName>
        <fullName evidence="2">Uncharacterized protein</fullName>
    </submittedName>
</protein>
<feature type="transmembrane region" description="Helical" evidence="1">
    <location>
        <begin position="90"/>
        <end position="108"/>
    </location>
</feature>
<keyword evidence="1" id="KW-1133">Transmembrane helix</keyword>